<protein>
    <submittedName>
        <fullName evidence="1">Uncharacterized protein</fullName>
    </submittedName>
</protein>
<sequence length="109" mass="12748">MKDHEERSDFYRNSNSYANSLIASTVTDAVYQKIMDKETAQEALKQQFEATSKDQLFKICTVFFVFNWSFGNDVSTHIAKLRSLWNELNNGLKDRGEYELPNLIYCTKF</sequence>
<proteinExistence type="predicted"/>
<keyword evidence="2" id="KW-1185">Reference proteome</keyword>
<dbReference type="Pfam" id="PF14223">
    <property type="entry name" value="Retrotran_gag_2"/>
    <property type="match status" value="1"/>
</dbReference>
<reference evidence="1 2" key="1">
    <citation type="journal article" date="2019" name="Sci. Rep.">
        <title>Orb-weaving spider Araneus ventricosus genome elucidates the spidroin gene catalogue.</title>
        <authorList>
            <person name="Kono N."/>
            <person name="Nakamura H."/>
            <person name="Ohtoshi R."/>
            <person name="Moran D.A.P."/>
            <person name="Shinohara A."/>
            <person name="Yoshida Y."/>
            <person name="Fujiwara M."/>
            <person name="Mori M."/>
            <person name="Tomita M."/>
            <person name="Arakawa K."/>
        </authorList>
    </citation>
    <scope>NUCLEOTIDE SEQUENCE [LARGE SCALE GENOMIC DNA]</scope>
</reference>
<accession>A0A4Y2F3A8</accession>
<comment type="caution">
    <text evidence="1">The sequence shown here is derived from an EMBL/GenBank/DDBJ whole genome shotgun (WGS) entry which is preliminary data.</text>
</comment>
<dbReference type="Proteomes" id="UP000499080">
    <property type="component" value="Unassembled WGS sequence"/>
</dbReference>
<evidence type="ECO:0000313" key="1">
    <source>
        <dbReference type="EMBL" id="GBM34816.1"/>
    </source>
</evidence>
<dbReference type="EMBL" id="BGPR01000770">
    <property type="protein sequence ID" value="GBM34816.1"/>
    <property type="molecule type" value="Genomic_DNA"/>
</dbReference>
<dbReference type="AlphaFoldDB" id="A0A4Y2F3A8"/>
<dbReference type="OrthoDB" id="430476at2759"/>
<name>A0A4Y2F3A8_ARAVE</name>
<organism evidence="1 2">
    <name type="scientific">Araneus ventricosus</name>
    <name type="common">Orbweaver spider</name>
    <name type="synonym">Epeira ventricosa</name>
    <dbReference type="NCBI Taxonomy" id="182803"/>
    <lineage>
        <taxon>Eukaryota</taxon>
        <taxon>Metazoa</taxon>
        <taxon>Ecdysozoa</taxon>
        <taxon>Arthropoda</taxon>
        <taxon>Chelicerata</taxon>
        <taxon>Arachnida</taxon>
        <taxon>Araneae</taxon>
        <taxon>Araneomorphae</taxon>
        <taxon>Entelegynae</taxon>
        <taxon>Araneoidea</taxon>
        <taxon>Araneidae</taxon>
        <taxon>Araneus</taxon>
    </lineage>
</organism>
<gene>
    <name evidence="1" type="ORF">AVEN_208023_1</name>
</gene>
<evidence type="ECO:0000313" key="2">
    <source>
        <dbReference type="Proteomes" id="UP000499080"/>
    </source>
</evidence>